<organism evidence="1 2">
    <name type="scientific">Chaenocephalus aceratus</name>
    <name type="common">Blackfin icefish</name>
    <name type="synonym">Chaenichthys aceratus</name>
    <dbReference type="NCBI Taxonomy" id="36190"/>
    <lineage>
        <taxon>Eukaryota</taxon>
        <taxon>Metazoa</taxon>
        <taxon>Chordata</taxon>
        <taxon>Craniata</taxon>
        <taxon>Vertebrata</taxon>
        <taxon>Euteleostomi</taxon>
        <taxon>Actinopterygii</taxon>
        <taxon>Neopterygii</taxon>
        <taxon>Teleostei</taxon>
        <taxon>Neoteleostei</taxon>
        <taxon>Acanthomorphata</taxon>
        <taxon>Eupercaria</taxon>
        <taxon>Perciformes</taxon>
        <taxon>Notothenioidei</taxon>
        <taxon>Channichthyidae</taxon>
        <taxon>Chaenocephalus</taxon>
    </lineage>
</organism>
<dbReference type="EMBL" id="CM043791">
    <property type="protein sequence ID" value="KAI4824124.1"/>
    <property type="molecule type" value="Genomic_DNA"/>
</dbReference>
<accession>A0ACB9XDA7</accession>
<gene>
    <name evidence="1" type="ORF">KUCAC02_012667</name>
</gene>
<dbReference type="Proteomes" id="UP001057452">
    <property type="component" value="Chromosome 7"/>
</dbReference>
<keyword evidence="2" id="KW-1185">Reference proteome</keyword>
<comment type="caution">
    <text evidence="1">The sequence shown here is derived from an EMBL/GenBank/DDBJ whole genome shotgun (WGS) entry which is preliminary data.</text>
</comment>
<feature type="non-terminal residue" evidence="1">
    <location>
        <position position="1"/>
    </location>
</feature>
<evidence type="ECO:0000313" key="2">
    <source>
        <dbReference type="Proteomes" id="UP001057452"/>
    </source>
</evidence>
<evidence type="ECO:0000313" key="1">
    <source>
        <dbReference type="EMBL" id="KAI4824124.1"/>
    </source>
</evidence>
<proteinExistence type="predicted"/>
<protein>
    <submittedName>
        <fullName evidence="1">Uncharacterized protein</fullName>
    </submittedName>
</protein>
<name>A0ACB9XDA7_CHAAC</name>
<reference evidence="1" key="1">
    <citation type="submission" date="2022-05" db="EMBL/GenBank/DDBJ databases">
        <title>Chromosome-level genome of Chaenocephalus aceratus.</title>
        <authorList>
            <person name="Park H."/>
        </authorList>
    </citation>
    <scope>NUCLEOTIDE SEQUENCE</scope>
    <source>
        <strain evidence="1">KU_202001</strain>
    </source>
</reference>
<sequence length="64" mass="6843">AKSQKSVSTGVNLFGFRSTEGIQRLGIEAAQRSASCISKPLYLVCDVSKTHEEPVGFASLSQVQ</sequence>
<feature type="non-terminal residue" evidence="1">
    <location>
        <position position="64"/>
    </location>
</feature>